<feature type="compositionally biased region" description="Basic and acidic residues" evidence="1">
    <location>
        <begin position="119"/>
        <end position="128"/>
    </location>
</feature>
<protein>
    <submittedName>
        <fullName evidence="2">Uncharacterized protein</fullName>
    </submittedName>
</protein>
<keyword evidence="3" id="KW-1185">Reference proteome</keyword>
<name>A0AAD1SLT6_PELCU</name>
<dbReference type="Proteomes" id="UP001295444">
    <property type="component" value="Chromosome 06"/>
</dbReference>
<feature type="compositionally biased region" description="Polar residues" evidence="1">
    <location>
        <begin position="79"/>
        <end position="92"/>
    </location>
</feature>
<evidence type="ECO:0000313" key="3">
    <source>
        <dbReference type="Proteomes" id="UP001295444"/>
    </source>
</evidence>
<proteinExistence type="predicted"/>
<feature type="region of interest" description="Disordered" evidence="1">
    <location>
        <begin position="1"/>
        <end position="160"/>
    </location>
</feature>
<dbReference type="AlphaFoldDB" id="A0AAD1SLT6"/>
<sequence>MPDLKAQSRVELALSPPPLDRGGDPGPCPGTPTAATQSRPSNETTQSGDLGTSPKMVDAMCANGRGKEYSSPTLKPDSTDLSTNWPEINNKQPPARIVAPQQTRGRRSEGGTTSQHIPRGKDTRHSTDKTLPSSRDGELVSNVKSRTPLPKCQTTFPNLT</sequence>
<gene>
    <name evidence="2" type="ORF">PECUL_23A039824</name>
</gene>
<evidence type="ECO:0000256" key="1">
    <source>
        <dbReference type="SAM" id="MobiDB-lite"/>
    </source>
</evidence>
<feature type="compositionally biased region" description="Polar residues" evidence="1">
    <location>
        <begin position="34"/>
        <end position="50"/>
    </location>
</feature>
<dbReference type="EMBL" id="OW240917">
    <property type="protein sequence ID" value="CAH2301696.1"/>
    <property type="molecule type" value="Genomic_DNA"/>
</dbReference>
<reference evidence="2" key="1">
    <citation type="submission" date="2022-03" db="EMBL/GenBank/DDBJ databases">
        <authorList>
            <person name="Alioto T."/>
            <person name="Alioto T."/>
            <person name="Gomez Garrido J."/>
        </authorList>
    </citation>
    <scope>NUCLEOTIDE SEQUENCE</scope>
</reference>
<organism evidence="2 3">
    <name type="scientific">Pelobates cultripes</name>
    <name type="common">Western spadefoot toad</name>
    <dbReference type="NCBI Taxonomy" id="61616"/>
    <lineage>
        <taxon>Eukaryota</taxon>
        <taxon>Metazoa</taxon>
        <taxon>Chordata</taxon>
        <taxon>Craniata</taxon>
        <taxon>Vertebrata</taxon>
        <taxon>Euteleostomi</taxon>
        <taxon>Amphibia</taxon>
        <taxon>Batrachia</taxon>
        <taxon>Anura</taxon>
        <taxon>Pelobatoidea</taxon>
        <taxon>Pelobatidae</taxon>
        <taxon>Pelobates</taxon>
    </lineage>
</organism>
<evidence type="ECO:0000313" key="2">
    <source>
        <dbReference type="EMBL" id="CAH2301696.1"/>
    </source>
</evidence>
<accession>A0AAD1SLT6</accession>